<dbReference type="Gene3D" id="3.40.430.10">
    <property type="entry name" value="Dihydrofolate Reductase, subunit A"/>
    <property type="match status" value="1"/>
</dbReference>
<dbReference type="EMBL" id="BAAARN010000001">
    <property type="protein sequence ID" value="GAA2732572.1"/>
    <property type="molecule type" value="Genomic_DNA"/>
</dbReference>
<dbReference type="PANTHER" id="PTHR38011">
    <property type="entry name" value="DIHYDROFOLATE REDUCTASE FAMILY PROTEIN (AFU_ORTHOLOGUE AFUA_8G06820)"/>
    <property type="match status" value="1"/>
</dbReference>
<evidence type="ECO:0000313" key="2">
    <source>
        <dbReference type="EMBL" id="GAA2732572.1"/>
    </source>
</evidence>
<name>A0ABP6H0V3_9MICO</name>
<reference evidence="3" key="1">
    <citation type="journal article" date="2019" name="Int. J. Syst. Evol. Microbiol.">
        <title>The Global Catalogue of Microorganisms (GCM) 10K type strain sequencing project: providing services to taxonomists for standard genome sequencing and annotation.</title>
        <authorList>
            <consortium name="The Broad Institute Genomics Platform"/>
            <consortium name="The Broad Institute Genome Sequencing Center for Infectious Disease"/>
            <person name="Wu L."/>
            <person name="Ma J."/>
        </authorList>
    </citation>
    <scope>NUCLEOTIDE SEQUENCE [LARGE SCALE GENOMIC DNA]</scope>
    <source>
        <strain evidence="3">JCM 16378</strain>
    </source>
</reference>
<proteinExistence type="predicted"/>
<comment type="caution">
    <text evidence="2">The sequence shown here is derived from an EMBL/GenBank/DDBJ whole genome shotgun (WGS) entry which is preliminary data.</text>
</comment>
<protein>
    <submittedName>
        <fullName evidence="2">Dihydrofolate reductase family protein</fullName>
    </submittedName>
</protein>
<dbReference type="InterPro" id="IPR024072">
    <property type="entry name" value="DHFR-like_dom_sf"/>
</dbReference>
<gene>
    <name evidence="2" type="ORF">GCM10009867_08740</name>
</gene>
<evidence type="ECO:0000313" key="3">
    <source>
        <dbReference type="Proteomes" id="UP001501326"/>
    </source>
</evidence>
<dbReference type="RefSeq" id="WP_344190622.1">
    <property type="nucleotide sequence ID" value="NZ_BAAARN010000001.1"/>
</dbReference>
<evidence type="ECO:0000259" key="1">
    <source>
        <dbReference type="Pfam" id="PF01872"/>
    </source>
</evidence>
<dbReference type="InterPro" id="IPR002734">
    <property type="entry name" value="RibDG_C"/>
</dbReference>
<feature type="domain" description="Bacterial bifunctional deaminase-reductase C-terminal" evidence="1">
    <location>
        <begin position="7"/>
        <end position="181"/>
    </location>
</feature>
<sequence>MRDATYYVATSLDGRIAAPDGDWSAFPVEGDHMATIVGEYTDTLPGHVQSALGLTADCSMFDTVLMGWSTYTPALDVGIDSPYPHLRQVVASSRDRTVPDDVELTADPLGRLRELKQEDGTGIWVAGGGTLAGAVIDEIDHLVLKINPVVLGAGIPVLGSTTYAARDFRRTRLRSFESGVVIAEYSRAGG</sequence>
<dbReference type="Pfam" id="PF01872">
    <property type="entry name" value="RibD_C"/>
    <property type="match status" value="1"/>
</dbReference>
<organism evidence="2 3">
    <name type="scientific">Pedococcus aerophilus</name>
    <dbReference type="NCBI Taxonomy" id="436356"/>
    <lineage>
        <taxon>Bacteria</taxon>
        <taxon>Bacillati</taxon>
        <taxon>Actinomycetota</taxon>
        <taxon>Actinomycetes</taxon>
        <taxon>Micrococcales</taxon>
        <taxon>Intrasporangiaceae</taxon>
        <taxon>Pedococcus</taxon>
    </lineage>
</organism>
<keyword evidence="3" id="KW-1185">Reference proteome</keyword>
<dbReference type="SUPFAM" id="SSF53597">
    <property type="entry name" value="Dihydrofolate reductase-like"/>
    <property type="match status" value="1"/>
</dbReference>
<dbReference type="InterPro" id="IPR050765">
    <property type="entry name" value="Riboflavin_Biosynth_HTPR"/>
</dbReference>
<dbReference type="PANTHER" id="PTHR38011:SF11">
    <property type="entry name" value="2,5-DIAMINO-6-RIBOSYLAMINO-4(3H)-PYRIMIDINONE 5'-PHOSPHATE REDUCTASE"/>
    <property type="match status" value="1"/>
</dbReference>
<accession>A0ABP6H0V3</accession>
<dbReference type="Proteomes" id="UP001501326">
    <property type="component" value="Unassembled WGS sequence"/>
</dbReference>